<dbReference type="PANTHER" id="PTHR10890:SF30">
    <property type="entry name" value="CYSTEINE--TRNA LIGASE"/>
    <property type="match status" value="1"/>
</dbReference>
<comment type="cofactor">
    <cofactor evidence="13">
        <name>Zn(2+)</name>
        <dbReference type="ChEBI" id="CHEBI:29105"/>
    </cofactor>
    <text evidence="13">Binds 1 zinc ion per subunit.</text>
</comment>
<evidence type="ECO:0000256" key="5">
    <source>
        <dbReference type="ARBA" id="ARBA00022598"/>
    </source>
</evidence>
<dbReference type="InterPro" id="IPR032678">
    <property type="entry name" value="tRNA-synt_1_cat_dom"/>
</dbReference>
<keyword evidence="9 13" id="KW-0067">ATP-binding</keyword>
<dbReference type="RefSeq" id="WP_005630654.1">
    <property type="nucleotide sequence ID" value="NZ_AMRA01000105.1"/>
</dbReference>
<keyword evidence="10 13" id="KW-0648">Protein biosynthesis</keyword>
<dbReference type="GO" id="GO:0004817">
    <property type="term" value="F:cysteine-tRNA ligase activity"/>
    <property type="evidence" value="ECO:0007669"/>
    <property type="project" value="UniProtKB-UniRule"/>
</dbReference>
<evidence type="ECO:0000256" key="4">
    <source>
        <dbReference type="ARBA" id="ARBA00022490"/>
    </source>
</evidence>
<dbReference type="Pfam" id="PF09190">
    <property type="entry name" value="DALR_2"/>
    <property type="match status" value="1"/>
</dbReference>
<feature type="binding site" evidence="13">
    <location>
        <position position="238"/>
    </location>
    <ligand>
        <name>Zn(2+)</name>
        <dbReference type="ChEBI" id="CHEBI:29105"/>
    </ligand>
</feature>
<evidence type="ECO:0000313" key="15">
    <source>
        <dbReference type="Proteomes" id="UP000006265"/>
    </source>
</evidence>
<dbReference type="FunFam" id="3.40.50.620:FF:000068">
    <property type="entry name" value="Cysteine--tRNA ligase"/>
    <property type="match status" value="1"/>
</dbReference>
<dbReference type="HAMAP" id="MF_00041">
    <property type="entry name" value="Cys_tRNA_synth"/>
    <property type="match status" value="1"/>
</dbReference>
<sequence length="481" mass="52659">MRLHDTMTGAVRDFVPVKPGHVSIYLCGATVQGLPHIGHVRSGVAFDVLRRWLMAKGLDVAFIRNVTDIDDKILNKAADAGRPWWEWAATYERAFTAAYEALGVLPPSAEPRATGHITQMVELIESLIERGHAYRGEGDGAGDVYFDVLSLPGYGKLSGHKIDDVHQGEGVALGKRDERDFTLWKGAKPGEPSWPTPWGRGRPGWHTECVAMCRTYLGEEFDIHAGGMDLVFPHHENEIAQAEAAGDRFARFWLHNGWVTMGGEKMSKSLGNVLAIPAVLQRVRPQELRYYLGSAHYRSMLEFSETALQDAAKAYSGIEDFLHRVRNRVGAVLPGEWTPKFAAALDDDLSVPIALAEVHAARAEGNRALDSGDHETAMAKAMSIRAMMGVLGVDPLDERWESGDDETSAALAALDVLVSEELQRREEARARRDWGEADAIRDRLKRAGIEVIDTADGPQWTLIGGGGRSAAPEAGSGRGSR</sequence>
<keyword evidence="11 13" id="KW-0030">Aminoacyl-tRNA synthetase</keyword>
<dbReference type="NCBIfam" id="TIGR00435">
    <property type="entry name" value="cysS"/>
    <property type="match status" value="1"/>
</dbReference>
<evidence type="ECO:0000256" key="12">
    <source>
        <dbReference type="ARBA" id="ARBA00047398"/>
    </source>
</evidence>
<dbReference type="PANTHER" id="PTHR10890">
    <property type="entry name" value="CYSTEINYL-TRNA SYNTHETASE"/>
    <property type="match status" value="1"/>
</dbReference>
<evidence type="ECO:0000256" key="2">
    <source>
        <dbReference type="ARBA" id="ARBA00005594"/>
    </source>
</evidence>
<dbReference type="GO" id="GO:0005524">
    <property type="term" value="F:ATP binding"/>
    <property type="evidence" value="ECO:0007669"/>
    <property type="project" value="UniProtKB-UniRule"/>
</dbReference>
<organism evidence="14 15">
    <name type="scientific">Mycolicibacterium hassiacum (strain DSM 44199 / CIP 105218 / JCM 12690 / 3849)</name>
    <name type="common">Mycobacterium hassiacum</name>
    <dbReference type="NCBI Taxonomy" id="1122247"/>
    <lineage>
        <taxon>Bacteria</taxon>
        <taxon>Bacillati</taxon>
        <taxon>Actinomycetota</taxon>
        <taxon>Actinomycetes</taxon>
        <taxon>Mycobacteriales</taxon>
        <taxon>Mycobacteriaceae</taxon>
        <taxon>Mycolicibacterium</taxon>
    </lineage>
</organism>
<keyword evidence="7 13" id="KW-0547">Nucleotide-binding</keyword>
<reference evidence="14 15" key="1">
    <citation type="journal article" date="2012" name="J. Bacteriol.">
        <title>Genome sequence of Mycobacterium hassiacum DSM 44199, a rare source of heat-stable mycobacterial proteins.</title>
        <authorList>
            <person name="Tiago I."/>
            <person name="Maranha A."/>
            <person name="Mendes V."/>
            <person name="Alarico S."/>
            <person name="Moynihan P.J."/>
            <person name="Clarke A.J."/>
            <person name="Macedo-Ribeiro S."/>
            <person name="Pereira P.J."/>
            <person name="Empadinhas N."/>
        </authorList>
    </citation>
    <scope>NUCLEOTIDE SEQUENCE [LARGE SCALE GENOMIC DNA]</scope>
    <source>
        <strain evidence="15">DSM 44199 / CIP 105218 / JCM 12690 / 3849</strain>
    </source>
</reference>
<comment type="caution">
    <text evidence="14">The sequence shown here is derived from an EMBL/GenBank/DDBJ whole genome shotgun (WGS) entry which is preliminary data.</text>
</comment>
<feature type="binding site" evidence="13">
    <location>
        <position position="27"/>
    </location>
    <ligand>
        <name>Zn(2+)</name>
        <dbReference type="ChEBI" id="CHEBI:29105"/>
    </ligand>
</feature>
<feature type="binding site" evidence="13">
    <location>
        <position position="268"/>
    </location>
    <ligand>
        <name>ATP</name>
        <dbReference type="ChEBI" id="CHEBI:30616"/>
    </ligand>
</feature>
<evidence type="ECO:0000256" key="3">
    <source>
        <dbReference type="ARBA" id="ARBA00011245"/>
    </source>
</evidence>
<comment type="similarity">
    <text evidence="2 13">Belongs to the class-I aminoacyl-tRNA synthetase family.</text>
</comment>
<dbReference type="EMBL" id="AMRA01000105">
    <property type="protein sequence ID" value="EKF22047.1"/>
    <property type="molecule type" value="Genomic_DNA"/>
</dbReference>
<feature type="binding site" evidence="13">
    <location>
        <position position="209"/>
    </location>
    <ligand>
        <name>Zn(2+)</name>
        <dbReference type="ChEBI" id="CHEBI:29105"/>
    </ligand>
</feature>
<dbReference type="SUPFAM" id="SSF47323">
    <property type="entry name" value="Anticodon-binding domain of a subclass of class I aminoacyl-tRNA synthetases"/>
    <property type="match status" value="1"/>
</dbReference>
<feature type="binding site" evidence="13">
    <location>
        <position position="234"/>
    </location>
    <ligand>
        <name>Zn(2+)</name>
        <dbReference type="ChEBI" id="CHEBI:29105"/>
    </ligand>
</feature>
<gene>
    <name evidence="13 14" type="primary">cysS</name>
    <name evidence="14" type="ORF">C731_3919</name>
</gene>
<dbReference type="InterPro" id="IPR015273">
    <property type="entry name" value="Cys-tRNA-synt_Ia_DALR"/>
</dbReference>
<dbReference type="AlphaFoldDB" id="K5BD77"/>
<dbReference type="CDD" id="cd00672">
    <property type="entry name" value="CysRS_core"/>
    <property type="match status" value="1"/>
</dbReference>
<dbReference type="Gene3D" id="1.20.120.1910">
    <property type="entry name" value="Cysteine-tRNA ligase, C-terminal anti-codon recognition domain"/>
    <property type="match status" value="1"/>
</dbReference>
<comment type="subcellular location">
    <subcellularLocation>
        <location evidence="1 13">Cytoplasm</location>
    </subcellularLocation>
</comment>
<name>K5BD77_MYCHD</name>
<dbReference type="eggNOG" id="COG0215">
    <property type="taxonomic scope" value="Bacteria"/>
</dbReference>
<dbReference type="GO" id="GO:0006423">
    <property type="term" value="P:cysteinyl-tRNA aminoacylation"/>
    <property type="evidence" value="ECO:0007669"/>
    <property type="project" value="UniProtKB-UniRule"/>
</dbReference>
<dbReference type="EC" id="6.1.1.16" evidence="13"/>
<dbReference type="SUPFAM" id="SSF52374">
    <property type="entry name" value="Nucleotidylyl transferase"/>
    <property type="match status" value="1"/>
</dbReference>
<comment type="catalytic activity">
    <reaction evidence="12 13">
        <text>tRNA(Cys) + L-cysteine + ATP = L-cysteinyl-tRNA(Cys) + AMP + diphosphate</text>
        <dbReference type="Rhea" id="RHEA:17773"/>
        <dbReference type="Rhea" id="RHEA-COMP:9661"/>
        <dbReference type="Rhea" id="RHEA-COMP:9679"/>
        <dbReference type="ChEBI" id="CHEBI:30616"/>
        <dbReference type="ChEBI" id="CHEBI:33019"/>
        <dbReference type="ChEBI" id="CHEBI:35235"/>
        <dbReference type="ChEBI" id="CHEBI:78442"/>
        <dbReference type="ChEBI" id="CHEBI:78517"/>
        <dbReference type="ChEBI" id="CHEBI:456215"/>
        <dbReference type="EC" id="6.1.1.16"/>
    </reaction>
</comment>
<dbReference type="InterPro" id="IPR009080">
    <property type="entry name" value="tRNAsynth_Ia_anticodon-bd"/>
</dbReference>
<comment type="subunit">
    <text evidence="3 13">Monomer.</text>
</comment>
<dbReference type="GO" id="GO:0008270">
    <property type="term" value="F:zinc ion binding"/>
    <property type="evidence" value="ECO:0007669"/>
    <property type="project" value="UniProtKB-UniRule"/>
</dbReference>
<dbReference type="GO" id="GO:0005829">
    <property type="term" value="C:cytosol"/>
    <property type="evidence" value="ECO:0007669"/>
    <property type="project" value="TreeGrafter"/>
</dbReference>
<protein>
    <recommendedName>
        <fullName evidence="13">Cysteine--tRNA ligase</fullName>
        <ecNumber evidence="13">6.1.1.16</ecNumber>
    </recommendedName>
    <alternativeName>
        <fullName evidence="13">Cysteinyl-tRNA synthetase</fullName>
        <shortName evidence="13">CysRS</shortName>
    </alternativeName>
</protein>
<evidence type="ECO:0000256" key="13">
    <source>
        <dbReference type="HAMAP-Rule" id="MF_00041"/>
    </source>
</evidence>
<dbReference type="Gene3D" id="3.40.50.620">
    <property type="entry name" value="HUPs"/>
    <property type="match status" value="1"/>
</dbReference>
<keyword evidence="15" id="KW-1185">Reference proteome</keyword>
<evidence type="ECO:0000256" key="9">
    <source>
        <dbReference type="ARBA" id="ARBA00022840"/>
    </source>
</evidence>
<dbReference type="Pfam" id="PF23493">
    <property type="entry name" value="CysS_C"/>
    <property type="match status" value="1"/>
</dbReference>
<evidence type="ECO:0000256" key="7">
    <source>
        <dbReference type="ARBA" id="ARBA00022741"/>
    </source>
</evidence>
<keyword evidence="6 13" id="KW-0479">Metal-binding</keyword>
<dbReference type="SMART" id="SM00840">
    <property type="entry name" value="DALR_2"/>
    <property type="match status" value="1"/>
</dbReference>
<dbReference type="PRINTS" id="PR00983">
    <property type="entry name" value="TRNASYNTHCYS"/>
</dbReference>
<evidence type="ECO:0000256" key="10">
    <source>
        <dbReference type="ARBA" id="ARBA00022917"/>
    </source>
</evidence>
<dbReference type="Proteomes" id="UP000006265">
    <property type="component" value="Unassembled WGS sequence"/>
</dbReference>
<dbReference type="OrthoDB" id="9815130at2"/>
<keyword evidence="5 13" id="KW-0436">Ligase</keyword>
<evidence type="ECO:0000256" key="1">
    <source>
        <dbReference type="ARBA" id="ARBA00004496"/>
    </source>
</evidence>
<dbReference type="InterPro" id="IPR014729">
    <property type="entry name" value="Rossmann-like_a/b/a_fold"/>
</dbReference>
<evidence type="ECO:0000256" key="11">
    <source>
        <dbReference type="ARBA" id="ARBA00023146"/>
    </source>
</evidence>
<feature type="short sequence motif" description="'KMSKS' region" evidence="13">
    <location>
        <begin position="265"/>
        <end position="269"/>
    </location>
</feature>
<keyword evidence="4 13" id="KW-0963">Cytoplasm</keyword>
<dbReference type="InterPro" id="IPR015803">
    <property type="entry name" value="Cys-tRNA-ligase"/>
</dbReference>
<proteinExistence type="inferred from homology"/>
<dbReference type="InterPro" id="IPR056411">
    <property type="entry name" value="CysS_C"/>
</dbReference>
<dbReference type="STRING" id="1122247.GCA_000379865_01704"/>
<evidence type="ECO:0000256" key="6">
    <source>
        <dbReference type="ARBA" id="ARBA00022723"/>
    </source>
</evidence>
<evidence type="ECO:0000313" key="14">
    <source>
        <dbReference type="EMBL" id="EKF22047.1"/>
    </source>
</evidence>
<dbReference type="PATRIC" id="fig|1122247.3.peg.3760"/>
<dbReference type="Pfam" id="PF01406">
    <property type="entry name" value="tRNA-synt_1e"/>
    <property type="match status" value="1"/>
</dbReference>
<keyword evidence="8 13" id="KW-0862">Zinc</keyword>
<feature type="short sequence motif" description="'HIGH' region" evidence="13">
    <location>
        <begin position="29"/>
        <end position="39"/>
    </location>
</feature>
<accession>K5BD77</accession>
<evidence type="ECO:0000256" key="8">
    <source>
        <dbReference type="ARBA" id="ARBA00022833"/>
    </source>
</evidence>
<dbReference type="InterPro" id="IPR024909">
    <property type="entry name" value="Cys-tRNA/MSH_ligase"/>
</dbReference>